<dbReference type="Proteomes" id="UP000193411">
    <property type="component" value="Unassembled WGS sequence"/>
</dbReference>
<proteinExistence type="predicted"/>
<dbReference type="EMBL" id="MCFL01000035">
    <property type="protein sequence ID" value="ORZ33528.1"/>
    <property type="molecule type" value="Genomic_DNA"/>
</dbReference>
<dbReference type="AlphaFoldDB" id="A0A1Y2HG08"/>
<organism evidence="2 3">
    <name type="scientific">Catenaria anguillulae PL171</name>
    <dbReference type="NCBI Taxonomy" id="765915"/>
    <lineage>
        <taxon>Eukaryota</taxon>
        <taxon>Fungi</taxon>
        <taxon>Fungi incertae sedis</taxon>
        <taxon>Blastocladiomycota</taxon>
        <taxon>Blastocladiomycetes</taxon>
        <taxon>Blastocladiales</taxon>
        <taxon>Catenariaceae</taxon>
        <taxon>Catenaria</taxon>
    </lineage>
</organism>
<protein>
    <submittedName>
        <fullName evidence="2">Uncharacterized protein</fullName>
    </submittedName>
</protein>
<gene>
    <name evidence="2" type="ORF">BCR44DRAFT_1198740</name>
</gene>
<keyword evidence="3" id="KW-1185">Reference proteome</keyword>
<sequence length="115" mass="13115">MPSRPRQSVPLKLLGCAHVVPLPRVLSSGSWPNVARNWRPLKLAIPSRRSVPSACQPRPSCRHQPPLLTNSHDNPHRPRHPRLHPLLRAWPRMVWRLSRVPSPSQSTFALFGQED</sequence>
<comment type="caution">
    <text evidence="2">The sequence shown here is derived from an EMBL/GenBank/DDBJ whole genome shotgun (WGS) entry which is preliminary data.</text>
</comment>
<accession>A0A1Y2HG08</accession>
<name>A0A1Y2HG08_9FUNG</name>
<evidence type="ECO:0000313" key="2">
    <source>
        <dbReference type="EMBL" id="ORZ33528.1"/>
    </source>
</evidence>
<evidence type="ECO:0000313" key="3">
    <source>
        <dbReference type="Proteomes" id="UP000193411"/>
    </source>
</evidence>
<feature type="region of interest" description="Disordered" evidence="1">
    <location>
        <begin position="49"/>
        <end position="80"/>
    </location>
</feature>
<reference evidence="2 3" key="1">
    <citation type="submission" date="2016-07" db="EMBL/GenBank/DDBJ databases">
        <title>Pervasive Adenine N6-methylation of Active Genes in Fungi.</title>
        <authorList>
            <consortium name="DOE Joint Genome Institute"/>
            <person name="Mondo S.J."/>
            <person name="Dannebaum R.O."/>
            <person name="Kuo R.C."/>
            <person name="Labutti K."/>
            <person name="Haridas S."/>
            <person name="Kuo A."/>
            <person name="Salamov A."/>
            <person name="Ahrendt S.R."/>
            <person name="Lipzen A."/>
            <person name="Sullivan W."/>
            <person name="Andreopoulos W.B."/>
            <person name="Clum A."/>
            <person name="Lindquist E."/>
            <person name="Daum C."/>
            <person name="Ramamoorthy G.K."/>
            <person name="Gryganskyi A."/>
            <person name="Culley D."/>
            <person name="Magnuson J.K."/>
            <person name="James T.Y."/>
            <person name="O'Malley M.A."/>
            <person name="Stajich J.E."/>
            <person name="Spatafora J.W."/>
            <person name="Visel A."/>
            <person name="Grigoriev I.V."/>
        </authorList>
    </citation>
    <scope>NUCLEOTIDE SEQUENCE [LARGE SCALE GENOMIC DNA]</scope>
    <source>
        <strain evidence="2 3">PL171</strain>
    </source>
</reference>
<evidence type="ECO:0000256" key="1">
    <source>
        <dbReference type="SAM" id="MobiDB-lite"/>
    </source>
</evidence>